<keyword evidence="1" id="KW-0812">Transmembrane</keyword>
<gene>
    <name evidence="2" type="ORF">MSAN_00319500</name>
</gene>
<feature type="transmembrane region" description="Helical" evidence="1">
    <location>
        <begin position="140"/>
        <end position="161"/>
    </location>
</feature>
<feature type="transmembrane region" description="Helical" evidence="1">
    <location>
        <begin position="61"/>
        <end position="84"/>
    </location>
</feature>
<dbReference type="Proteomes" id="UP000623467">
    <property type="component" value="Unassembled WGS sequence"/>
</dbReference>
<evidence type="ECO:0000313" key="2">
    <source>
        <dbReference type="EMBL" id="KAF7374355.1"/>
    </source>
</evidence>
<dbReference type="AlphaFoldDB" id="A0A8H6Z888"/>
<protein>
    <submittedName>
        <fullName evidence="2">Uncharacterized protein</fullName>
    </submittedName>
</protein>
<dbReference type="OrthoDB" id="2628419at2759"/>
<reference evidence="2" key="1">
    <citation type="submission" date="2020-05" db="EMBL/GenBank/DDBJ databases">
        <title>Mycena genomes resolve the evolution of fungal bioluminescence.</title>
        <authorList>
            <person name="Tsai I.J."/>
        </authorList>
    </citation>
    <scope>NUCLEOTIDE SEQUENCE</scope>
    <source>
        <strain evidence="2">160909Yilan</strain>
    </source>
</reference>
<sequence length="222" mass="24913">MPAPSNLDEASNLTSGFTSVLACMIPLLALAYIGGVLWTLDYANRRRNPLNKAHSLGWRGYAPVAYGFIVITSLVVVAIPSWILLQYSLYRNYPNAEARIGMRLVLFAACWTSVTAAAFTIFFVHPNWTKHPISSVGTQSIWVLLTWTFWLASALVLSHTMPQLFDKDTCERLVYCNHIRAIFAFSVLEIAIFTGGMAVMAWLAWRCAREVWYPSPTRSLTT</sequence>
<dbReference type="EMBL" id="JACAZH010000002">
    <property type="protein sequence ID" value="KAF7374355.1"/>
    <property type="molecule type" value="Genomic_DNA"/>
</dbReference>
<proteinExistence type="predicted"/>
<comment type="caution">
    <text evidence="2">The sequence shown here is derived from an EMBL/GenBank/DDBJ whole genome shotgun (WGS) entry which is preliminary data.</text>
</comment>
<evidence type="ECO:0000313" key="3">
    <source>
        <dbReference type="Proteomes" id="UP000623467"/>
    </source>
</evidence>
<keyword evidence="1" id="KW-0472">Membrane</keyword>
<keyword evidence="3" id="KW-1185">Reference proteome</keyword>
<organism evidence="2 3">
    <name type="scientific">Mycena sanguinolenta</name>
    <dbReference type="NCBI Taxonomy" id="230812"/>
    <lineage>
        <taxon>Eukaryota</taxon>
        <taxon>Fungi</taxon>
        <taxon>Dikarya</taxon>
        <taxon>Basidiomycota</taxon>
        <taxon>Agaricomycotina</taxon>
        <taxon>Agaricomycetes</taxon>
        <taxon>Agaricomycetidae</taxon>
        <taxon>Agaricales</taxon>
        <taxon>Marasmiineae</taxon>
        <taxon>Mycenaceae</taxon>
        <taxon>Mycena</taxon>
    </lineage>
</organism>
<keyword evidence="1" id="KW-1133">Transmembrane helix</keyword>
<feature type="transmembrane region" description="Helical" evidence="1">
    <location>
        <begin position="104"/>
        <end position="128"/>
    </location>
</feature>
<accession>A0A8H6Z888</accession>
<name>A0A8H6Z888_9AGAR</name>
<feature type="transmembrane region" description="Helical" evidence="1">
    <location>
        <begin position="16"/>
        <end position="40"/>
    </location>
</feature>
<evidence type="ECO:0000256" key="1">
    <source>
        <dbReference type="SAM" id="Phobius"/>
    </source>
</evidence>
<feature type="transmembrane region" description="Helical" evidence="1">
    <location>
        <begin position="181"/>
        <end position="205"/>
    </location>
</feature>